<keyword evidence="1" id="KW-0175">Coiled coil</keyword>
<keyword evidence="4" id="KW-1185">Reference proteome</keyword>
<sequence>MMRAGSRTRLILLATGVLSSGCASGDPRSDGFFGGIHGLQTGSYATRQQQQEVSLAATRQAVAAERGRQLDLLTAQEERARQIAALNREIAGLRTETQRLRANLSQLSVTRADLAARRTALEGELARTERELDAVSRLAVADGVTEDLRRREALLKADIERLKRSIDAIGGMR</sequence>
<evidence type="ECO:0000256" key="1">
    <source>
        <dbReference type="SAM" id="Coils"/>
    </source>
</evidence>
<dbReference type="RefSeq" id="WP_164698219.1">
    <property type="nucleotide sequence ID" value="NZ_JAAIKB010000030.1"/>
</dbReference>
<feature type="coiled-coil region" evidence="1">
    <location>
        <begin position="76"/>
        <end position="165"/>
    </location>
</feature>
<evidence type="ECO:0008006" key="5">
    <source>
        <dbReference type="Google" id="ProtNLM"/>
    </source>
</evidence>
<comment type="caution">
    <text evidence="3">The sequence shown here is derived from an EMBL/GenBank/DDBJ whole genome shotgun (WGS) entry which is preliminary data.</text>
</comment>
<protein>
    <recommendedName>
        <fullName evidence="5">Lipoprotein</fullName>
    </recommendedName>
</protein>
<organism evidence="3 4">
    <name type="scientific">Falsiroseomonas algicola</name>
    <dbReference type="NCBI Taxonomy" id="2716930"/>
    <lineage>
        <taxon>Bacteria</taxon>
        <taxon>Pseudomonadati</taxon>
        <taxon>Pseudomonadota</taxon>
        <taxon>Alphaproteobacteria</taxon>
        <taxon>Acetobacterales</taxon>
        <taxon>Roseomonadaceae</taxon>
        <taxon>Falsiroseomonas</taxon>
    </lineage>
</organism>
<feature type="signal peptide" evidence="2">
    <location>
        <begin position="1"/>
        <end position="25"/>
    </location>
</feature>
<evidence type="ECO:0000313" key="3">
    <source>
        <dbReference type="EMBL" id="NGM24308.1"/>
    </source>
</evidence>
<reference evidence="3 4" key="1">
    <citation type="submission" date="2020-03" db="EMBL/GenBank/DDBJ databases">
        <title>Roseomonas stagni sp. nov., isolated from pond water in Japan.</title>
        <authorList>
            <person name="Furuhata K."/>
            <person name="Miyamoto H."/>
            <person name="Goto K."/>
        </authorList>
    </citation>
    <scope>NUCLEOTIDE SEQUENCE [LARGE SCALE GENOMIC DNA]</scope>
    <source>
        <strain evidence="3 4">PeD5</strain>
    </source>
</reference>
<evidence type="ECO:0000313" key="4">
    <source>
        <dbReference type="Proteomes" id="UP000475385"/>
    </source>
</evidence>
<name>A0A6M1LV09_9PROT</name>
<dbReference type="AlphaFoldDB" id="A0A6M1LV09"/>
<accession>A0A6M1LV09</accession>
<evidence type="ECO:0000256" key="2">
    <source>
        <dbReference type="SAM" id="SignalP"/>
    </source>
</evidence>
<keyword evidence="2" id="KW-0732">Signal</keyword>
<dbReference type="Proteomes" id="UP000475385">
    <property type="component" value="Unassembled WGS sequence"/>
</dbReference>
<feature type="chain" id="PRO_5026733311" description="Lipoprotein" evidence="2">
    <location>
        <begin position="26"/>
        <end position="173"/>
    </location>
</feature>
<dbReference type="PROSITE" id="PS51257">
    <property type="entry name" value="PROKAR_LIPOPROTEIN"/>
    <property type="match status" value="1"/>
</dbReference>
<dbReference type="EMBL" id="JAAIKB010000030">
    <property type="protein sequence ID" value="NGM24308.1"/>
    <property type="molecule type" value="Genomic_DNA"/>
</dbReference>
<proteinExistence type="predicted"/>
<gene>
    <name evidence="3" type="ORF">G3576_30240</name>
</gene>